<sequence>MGSRRSEPIILSDFLPQFYQGRVCKYAAGSRSDPGFLQVISFLPYKSQTTTIPESDRLEAPNLWYAFPWGYAKDHLGVREIKLLMAETRKRKGLKKLENFVSPSECLVFNNYTT</sequence>
<dbReference type="Proteomes" id="UP000499080">
    <property type="component" value="Unassembled WGS sequence"/>
</dbReference>
<comment type="caution">
    <text evidence="1">The sequence shown here is derived from an EMBL/GenBank/DDBJ whole genome shotgun (WGS) entry which is preliminary data.</text>
</comment>
<gene>
    <name evidence="1" type="ORF">AVEN_155956_1</name>
</gene>
<dbReference type="EMBL" id="BGPR01001554">
    <property type="protein sequence ID" value="GBM56614.1"/>
    <property type="molecule type" value="Genomic_DNA"/>
</dbReference>
<evidence type="ECO:0000313" key="2">
    <source>
        <dbReference type="Proteomes" id="UP000499080"/>
    </source>
</evidence>
<keyword evidence="2" id="KW-1185">Reference proteome</keyword>
<name>A0A4Y2GWY5_ARAVE</name>
<evidence type="ECO:0000313" key="1">
    <source>
        <dbReference type="EMBL" id="GBM56614.1"/>
    </source>
</evidence>
<accession>A0A4Y2GWY5</accession>
<protein>
    <submittedName>
        <fullName evidence="1">Uncharacterized protein</fullName>
    </submittedName>
</protein>
<proteinExistence type="predicted"/>
<dbReference type="AlphaFoldDB" id="A0A4Y2GWY5"/>
<reference evidence="1 2" key="1">
    <citation type="journal article" date="2019" name="Sci. Rep.">
        <title>Orb-weaving spider Araneus ventricosus genome elucidates the spidroin gene catalogue.</title>
        <authorList>
            <person name="Kono N."/>
            <person name="Nakamura H."/>
            <person name="Ohtoshi R."/>
            <person name="Moran D.A.P."/>
            <person name="Shinohara A."/>
            <person name="Yoshida Y."/>
            <person name="Fujiwara M."/>
            <person name="Mori M."/>
            <person name="Tomita M."/>
            <person name="Arakawa K."/>
        </authorList>
    </citation>
    <scope>NUCLEOTIDE SEQUENCE [LARGE SCALE GENOMIC DNA]</scope>
</reference>
<organism evidence="1 2">
    <name type="scientific">Araneus ventricosus</name>
    <name type="common">Orbweaver spider</name>
    <name type="synonym">Epeira ventricosa</name>
    <dbReference type="NCBI Taxonomy" id="182803"/>
    <lineage>
        <taxon>Eukaryota</taxon>
        <taxon>Metazoa</taxon>
        <taxon>Ecdysozoa</taxon>
        <taxon>Arthropoda</taxon>
        <taxon>Chelicerata</taxon>
        <taxon>Arachnida</taxon>
        <taxon>Araneae</taxon>
        <taxon>Araneomorphae</taxon>
        <taxon>Entelegynae</taxon>
        <taxon>Araneoidea</taxon>
        <taxon>Araneidae</taxon>
        <taxon>Araneus</taxon>
    </lineage>
</organism>